<dbReference type="InterPro" id="IPR002792">
    <property type="entry name" value="TRAM_dom"/>
</dbReference>
<dbReference type="EMBL" id="DTGD01000230">
    <property type="protein sequence ID" value="HGB36459.1"/>
    <property type="molecule type" value="Genomic_DNA"/>
</dbReference>
<dbReference type="Gene3D" id="3.40.50.1010">
    <property type="entry name" value="5'-nuclease"/>
    <property type="match status" value="1"/>
</dbReference>
<dbReference type="SUPFAM" id="SSF88723">
    <property type="entry name" value="PIN domain-like"/>
    <property type="match status" value="1"/>
</dbReference>
<feature type="transmembrane region" description="Helical" evidence="5">
    <location>
        <begin position="93"/>
        <end position="112"/>
    </location>
</feature>
<feature type="transmembrane region" description="Helical" evidence="5">
    <location>
        <begin position="59"/>
        <end position="81"/>
    </location>
</feature>
<dbReference type="PANTHER" id="PTHR11603:SF147">
    <property type="entry name" value="MEMBRANE PROTEIN"/>
    <property type="match status" value="1"/>
</dbReference>
<accession>A0A7V3KPJ4</accession>
<evidence type="ECO:0000256" key="5">
    <source>
        <dbReference type="SAM" id="Phobius"/>
    </source>
</evidence>
<dbReference type="GO" id="GO:0016787">
    <property type="term" value="F:hydrolase activity"/>
    <property type="evidence" value="ECO:0007669"/>
    <property type="project" value="UniProtKB-KW"/>
</dbReference>
<dbReference type="CDD" id="cd09877">
    <property type="entry name" value="PIN_YacL-like"/>
    <property type="match status" value="1"/>
</dbReference>
<keyword evidence="3" id="KW-0378">Hydrolase</keyword>
<gene>
    <name evidence="7" type="ORF">ENV38_06115</name>
</gene>
<keyword evidence="2" id="KW-0540">Nuclease</keyword>
<dbReference type="PROSITE" id="PS50926">
    <property type="entry name" value="TRAM"/>
    <property type="match status" value="1"/>
</dbReference>
<organism evidence="7">
    <name type="scientific">candidate division WOR-3 bacterium</name>
    <dbReference type="NCBI Taxonomy" id="2052148"/>
    <lineage>
        <taxon>Bacteria</taxon>
        <taxon>Bacteria division WOR-3</taxon>
    </lineage>
</organism>
<keyword evidence="5" id="KW-0472">Membrane</keyword>
<feature type="transmembrane region" description="Helical" evidence="5">
    <location>
        <begin position="7"/>
        <end position="24"/>
    </location>
</feature>
<dbReference type="InterPro" id="IPR029060">
    <property type="entry name" value="PIN-like_dom_sf"/>
</dbReference>
<dbReference type="InterPro" id="IPR002716">
    <property type="entry name" value="PIN_dom"/>
</dbReference>
<comment type="caution">
    <text evidence="7">The sequence shown here is derived from an EMBL/GenBank/DDBJ whole genome shotgun (WGS) entry which is preliminary data.</text>
</comment>
<dbReference type="AlphaFoldDB" id="A0A7V3KPJ4"/>
<evidence type="ECO:0000256" key="1">
    <source>
        <dbReference type="ARBA" id="ARBA00001946"/>
    </source>
</evidence>
<keyword evidence="5" id="KW-0812">Transmembrane</keyword>
<evidence type="ECO:0000259" key="6">
    <source>
        <dbReference type="PROSITE" id="PS50926"/>
    </source>
</evidence>
<feature type="domain" description="TRAM" evidence="6">
    <location>
        <begin position="261"/>
        <end position="324"/>
    </location>
</feature>
<proteinExistence type="predicted"/>
<dbReference type="Pfam" id="PF01850">
    <property type="entry name" value="PIN"/>
    <property type="match status" value="1"/>
</dbReference>
<protein>
    <recommendedName>
        <fullName evidence="6">TRAM domain-containing protein</fullName>
    </recommendedName>
</protein>
<name>A0A7V3KPJ4_UNCW3</name>
<reference evidence="7" key="1">
    <citation type="journal article" date="2020" name="mSystems">
        <title>Genome- and Community-Level Interaction Insights into Carbon Utilization and Element Cycling Functions of Hydrothermarchaeota in Hydrothermal Sediment.</title>
        <authorList>
            <person name="Zhou Z."/>
            <person name="Liu Y."/>
            <person name="Xu W."/>
            <person name="Pan J."/>
            <person name="Luo Z.H."/>
            <person name="Li M."/>
        </authorList>
    </citation>
    <scope>NUCLEOTIDE SEQUENCE [LARGE SCALE GENOMIC DNA]</scope>
    <source>
        <strain evidence="7">SpSt-754</strain>
    </source>
</reference>
<feature type="transmembrane region" description="Helical" evidence="5">
    <location>
        <begin position="30"/>
        <end position="47"/>
    </location>
</feature>
<keyword evidence="5" id="KW-1133">Transmembrane helix</keyword>
<dbReference type="GO" id="GO:0004518">
    <property type="term" value="F:nuclease activity"/>
    <property type="evidence" value="ECO:0007669"/>
    <property type="project" value="UniProtKB-KW"/>
</dbReference>
<evidence type="ECO:0000313" key="7">
    <source>
        <dbReference type="EMBL" id="HGB36459.1"/>
    </source>
</evidence>
<dbReference type="PANTHER" id="PTHR11603">
    <property type="entry name" value="AAA FAMILY ATPASE"/>
    <property type="match status" value="1"/>
</dbReference>
<dbReference type="InterPro" id="IPR052041">
    <property type="entry name" value="Nucleic_acid_metab_PIN/TRAM"/>
</dbReference>
<evidence type="ECO:0000256" key="2">
    <source>
        <dbReference type="ARBA" id="ARBA00022722"/>
    </source>
</evidence>
<comment type="cofactor">
    <cofactor evidence="1">
        <name>Mg(2+)</name>
        <dbReference type="ChEBI" id="CHEBI:18420"/>
    </cofactor>
</comment>
<dbReference type="SMART" id="SM00670">
    <property type="entry name" value="PINc"/>
    <property type="match status" value="1"/>
</dbReference>
<sequence length="331" mass="37119">MSWLNIRRIIVFLVLFGLITFVGIRAHLSYYLSVAAAALISYSVIALEKLLSHRNIKEVGIFLATIIAGALFGTFIGFLIIQFPDFRRPETRGWVFLITNTAAIYLFVAYVSSRKDELIKSKDKIKGEMKKYTKLVDTSALIDGRIVDMVELGFLEGNLGVPAFVLKELQNIADSKDPDKREKGRRGMEMLDKLRDLLKDRLIIVREDVPGKHDVDEKLIELARKNGAKLITTDYNLKKIAEVQGVSVLNVNELTERLKLPLNSGDIIKIKIVREGKERDKKQGVGYLVDGTMVVVDGASSYIGQEIEVIVHSVLQTETGRIVFARLKGEA</sequence>
<evidence type="ECO:0000256" key="3">
    <source>
        <dbReference type="ARBA" id="ARBA00022801"/>
    </source>
</evidence>
<evidence type="ECO:0000256" key="4">
    <source>
        <dbReference type="ARBA" id="ARBA00022842"/>
    </source>
</evidence>
<keyword evidence="4" id="KW-0460">Magnesium</keyword>